<feature type="binding site" evidence="4">
    <location>
        <position position="153"/>
    </location>
    <ligand>
        <name>substrate</name>
    </ligand>
</feature>
<keyword evidence="5" id="KW-1185">Reference proteome</keyword>
<dbReference type="Pfam" id="PF13772">
    <property type="entry name" value="AIG2_2"/>
    <property type="match status" value="1"/>
</dbReference>
<evidence type="ECO:0000313" key="6">
    <source>
        <dbReference type="RefSeq" id="XP_034104248.1"/>
    </source>
</evidence>
<feature type="active site" description="Proton acceptor" evidence="3">
    <location>
        <position position="96"/>
    </location>
</feature>
<evidence type="ECO:0000256" key="1">
    <source>
        <dbReference type="ARBA" id="ARBA00012346"/>
    </source>
</evidence>
<evidence type="ECO:0000313" key="5">
    <source>
        <dbReference type="Proteomes" id="UP000515160"/>
    </source>
</evidence>
<dbReference type="PANTHER" id="PTHR12935">
    <property type="entry name" value="GAMMA-GLUTAMYLCYCLOTRANSFERASE"/>
    <property type="match status" value="1"/>
</dbReference>
<evidence type="ECO:0000256" key="4">
    <source>
        <dbReference type="PIRSR" id="PIRSR617939-2"/>
    </source>
</evidence>
<keyword evidence="2" id="KW-0456">Lyase</keyword>
<protein>
    <recommendedName>
        <fullName evidence="1">gamma-glutamylcyclotransferase</fullName>
        <ecNumber evidence="1">4.3.2.9</ecNumber>
    </recommendedName>
</protein>
<dbReference type="CDD" id="cd06661">
    <property type="entry name" value="GGCT_like"/>
    <property type="match status" value="1"/>
</dbReference>
<reference evidence="6" key="1">
    <citation type="submission" date="2025-08" db="UniProtKB">
        <authorList>
            <consortium name="RefSeq"/>
        </authorList>
    </citation>
    <scope>IDENTIFICATION</scope>
    <source>
        <strain evidence="6">15112-1751.03</strain>
        <tissue evidence="6">Whole Adult</tissue>
    </source>
</reference>
<dbReference type="GO" id="GO:0003839">
    <property type="term" value="F:gamma-glutamylcyclotransferase activity"/>
    <property type="evidence" value="ECO:0007669"/>
    <property type="project" value="UniProtKB-EC"/>
</dbReference>
<accession>A0A6P8WXW1</accession>
<dbReference type="SUPFAM" id="SSF110857">
    <property type="entry name" value="Gamma-glutamyl cyclotransferase-like"/>
    <property type="match status" value="1"/>
</dbReference>
<proteinExistence type="predicted"/>
<dbReference type="OrthoDB" id="2924818at2759"/>
<gene>
    <name evidence="6" type="primary">LOC117568025</name>
</gene>
<evidence type="ECO:0000256" key="2">
    <source>
        <dbReference type="ARBA" id="ARBA00023239"/>
    </source>
</evidence>
<evidence type="ECO:0000256" key="3">
    <source>
        <dbReference type="PIRSR" id="PIRSR617939-1"/>
    </source>
</evidence>
<dbReference type="PANTHER" id="PTHR12935:SF0">
    <property type="entry name" value="GAMMA-GLUTAMYLCYCLOTRANSFERASE"/>
    <property type="match status" value="1"/>
</dbReference>
<dbReference type="InterPro" id="IPR017939">
    <property type="entry name" value="G-Glutamylcylcotransferase"/>
</dbReference>
<dbReference type="RefSeq" id="XP_034104248.1">
    <property type="nucleotide sequence ID" value="XM_034248357.2"/>
</dbReference>
<dbReference type="Gene3D" id="3.10.490.10">
    <property type="entry name" value="Gamma-glutamyl cyclotransferase-like"/>
    <property type="match status" value="1"/>
</dbReference>
<organism evidence="5 6">
    <name type="scientific">Drosophila albomicans</name>
    <name type="common">Fruit fly</name>
    <dbReference type="NCBI Taxonomy" id="7291"/>
    <lineage>
        <taxon>Eukaryota</taxon>
        <taxon>Metazoa</taxon>
        <taxon>Ecdysozoa</taxon>
        <taxon>Arthropoda</taxon>
        <taxon>Hexapoda</taxon>
        <taxon>Insecta</taxon>
        <taxon>Pterygota</taxon>
        <taxon>Neoptera</taxon>
        <taxon>Endopterygota</taxon>
        <taxon>Diptera</taxon>
        <taxon>Brachycera</taxon>
        <taxon>Muscomorpha</taxon>
        <taxon>Ephydroidea</taxon>
        <taxon>Drosophilidae</taxon>
        <taxon>Drosophila</taxon>
    </lineage>
</organism>
<dbReference type="InterPro" id="IPR036568">
    <property type="entry name" value="GGCT-like_sf"/>
</dbReference>
<dbReference type="AlphaFoldDB" id="A0A6P8WXW1"/>
<sequence length="217" mass="24722">MNKTRLLHKLSIVMNKFFYFGYGSNMLAARMHIRNPSARRIGVGKLKDYRLDFHYDGKDNSWNGAPATIVPMKGAQVFGTIWEVDQCHLKSLDEQEGVSYGIYAPINVTVDSLNDKRNIECRVYHLCDQPKTDVHGLNCNEEASFCRLPSTTYLKVIVKGAEETGLPSEYIKWLKQIRHNDNHVHEMESKLELAEVKLAEAISKVSCDRLTFNSVKG</sequence>
<dbReference type="EC" id="4.3.2.9" evidence="1"/>
<dbReference type="Proteomes" id="UP000515160">
    <property type="component" value="Chromosome 3"/>
</dbReference>
<name>A0A6P8WXW1_DROAB</name>
<dbReference type="InterPro" id="IPR013024">
    <property type="entry name" value="GGCT-like"/>
</dbReference>
<feature type="binding site" evidence="4">
    <location>
        <begin position="19"/>
        <end position="24"/>
    </location>
    <ligand>
        <name>substrate</name>
    </ligand>
</feature>
<dbReference type="GeneID" id="117568025"/>